<dbReference type="InterPro" id="IPR047122">
    <property type="entry name" value="Trans-enoyl_RdTase-like"/>
</dbReference>
<name>A0ABP8VH33_9MICO</name>
<dbReference type="SMART" id="SM00829">
    <property type="entry name" value="PKS_ER"/>
    <property type="match status" value="1"/>
</dbReference>
<dbReference type="InterPro" id="IPR011032">
    <property type="entry name" value="GroES-like_sf"/>
</dbReference>
<dbReference type="EMBL" id="BAABLM010000001">
    <property type="protein sequence ID" value="GAA4663596.1"/>
    <property type="molecule type" value="Genomic_DNA"/>
</dbReference>
<dbReference type="PANTHER" id="PTHR45348">
    <property type="entry name" value="HYPOTHETICAL OXIDOREDUCTASE (EUROFUNG)"/>
    <property type="match status" value="1"/>
</dbReference>
<accession>A0ABP8VH33</accession>
<keyword evidence="3" id="KW-1185">Reference proteome</keyword>
<comment type="caution">
    <text evidence="2">The sequence shown here is derived from an EMBL/GenBank/DDBJ whole genome shotgun (WGS) entry which is preliminary data.</text>
</comment>
<evidence type="ECO:0000259" key="1">
    <source>
        <dbReference type="SMART" id="SM00829"/>
    </source>
</evidence>
<dbReference type="Proteomes" id="UP001501295">
    <property type="component" value="Unassembled WGS sequence"/>
</dbReference>
<gene>
    <name evidence="2" type="ORF">GCM10025780_00210</name>
</gene>
<sequence length="381" mass="40004">MNEALWLLDSRGRFEVRSTSRPTPREGEVVVRVRAVAVNPVDALTGPVRRFVTPWVRYPTVLGSDVAGEIVATGAGVTRFSPGDRVVGHAAGQERVRNTPAEGAFRNHVTLLERVCSELPGDLTFERAAVLPLGLSTAAAGLYEADQLALPFPTAPGTSRDGEPRDGGSRDGVVLVWGASTSVGSNAVQLARASGYTVIATAGRKNHDFARSLGAETVVDYRDADVDEQIVRAVGSRQLVGTLAIGRGSLAHAVRIVRRSAGTKGIASAYPDPITRLRSLVERPRGIRISSIWGGTPVVSPVGPAVYRDFLPQALADGRFRPAPEPRVVGTGLAAIPGALATLREGVSATKIVVAIDPAPAPYAVPADAVSADAAEQERDQ</sequence>
<dbReference type="Pfam" id="PF08240">
    <property type="entry name" value="ADH_N"/>
    <property type="match status" value="1"/>
</dbReference>
<dbReference type="InterPro" id="IPR020843">
    <property type="entry name" value="ER"/>
</dbReference>
<evidence type="ECO:0000313" key="2">
    <source>
        <dbReference type="EMBL" id="GAA4663596.1"/>
    </source>
</evidence>
<dbReference type="InterPro" id="IPR036291">
    <property type="entry name" value="NAD(P)-bd_dom_sf"/>
</dbReference>
<dbReference type="Gene3D" id="3.40.50.720">
    <property type="entry name" value="NAD(P)-binding Rossmann-like Domain"/>
    <property type="match status" value="1"/>
</dbReference>
<feature type="domain" description="Enoyl reductase (ER)" evidence="1">
    <location>
        <begin position="12"/>
        <end position="354"/>
    </location>
</feature>
<dbReference type="InterPro" id="IPR013154">
    <property type="entry name" value="ADH-like_N"/>
</dbReference>
<dbReference type="Pfam" id="PF00107">
    <property type="entry name" value="ADH_zinc_N"/>
    <property type="match status" value="1"/>
</dbReference>
<dbReference type="PANTHER" id="PTHR45348:SF2">
    <property type="entry name" value="ZINC-TYPE ALCOHOL DEHYDROGENASE-LIKE PROTEIN C2E1P3.01"/>
    <property type="match status" value="1"/>
</dbReference>
<protein>
    <recommendedName>
        <fullName evidence="1">Enoyl reductase (ER) domain-containing protein</fullName>
    </recommendedName>
</protein>
<dbReference type="CDD" id="cd08249">
    <property type="entry name" value="enoyl_reductase_like"/>
    <property type="match status" value="1"/>
</dbReference>
<dbReference type="Gene3D" id="3.90.180.10">
    <property type="entry name" value="Medium-chain alcohol dehydrogenases, catalytic domain"/>
    <property type="match status" value="1"/>
</dbReference>
<proteinExistence type="predicted"/>
<dbReference type="SUPFAM" id="SSF51735">
    <property type="entry name" value="NAD(P)-binding Rossmann-fold domains"/>
    <property type="match status" value="1"/>
</dbReference>
<evidence type="ECO:0000313" key="3">
    <source>
        <dbReference type="Proteomes" id="UP001501295"/>
    </source>
</evidence>
<organism evidence="2 3">
    <name type="scientific">Frondihabitans cladoniiphilus</name>
    <dbReference type="NCBI Taxonomy" id="715785"/>
    <lineage>
        <taxon>Bacteria</taxon>
        <taxon>Bacillati</taxon>
        <taxon>Actinomycetota</taxon>
        <taxon>Actinomycetes</taxon>
        <taxon>Micrococcales</taxon>
        <taxon>Microbacteriaceae</taxon>
        <taxon>Frondihabitans</taxon>
    </lineage>
</organism>
<reference evidence="3" key="1">
    <citation type="journal article" date="2019" name="Int. J. Syst. Evol. Microbiol.">
        <title>The Global Catalogue of Microorganisms (GCM) 10K type strain sequencing project: providing services to taxonomists for standard genome sequencing and annotation.</title>
        <authorList>
            <consortium name="The Broad Institute Genomics Platform"/>
            <consortium name="The Broad Institute Genome Sequencing Center for Infectious Disease"/>
            <person name="Wu L."/>
            <person name="Ma J."/>
        </authorList>
    </citation>
    <scope>NUCLEOTIDE SEQUENCE [LARGE SCALE GENOMIC DNA]</scope>
    <source>
        <strain evidence="3">JCM 18956</strain>
    </source>
</reference>
<dbReference type="InterPro" id="IPR013149">
    <property type="entry name" value="ADH-like_C"/>
</dbReference>
<dbReference type="RefSeq" id="WP_345371816.1">
    <property type="nucleotide sequence ID" value="NZ_BAABLM010000001.1"/>
</dbReference>
<dbReference type="SUPFAM" id="SSF50129">
    <property type="entry name" value="GroES-like"/>
    <property type="match status" value="1"/>
</dbReference>